<evidence type="ECO:0000313" key="2">
    <source>
        <dbReference type="EMBL" id="KAJ3179008.1"/>
    </source>
</evidence>
<reference evidence="2" key="1">
    <citation type="submission" date="2020-05" db="EMBL/GenBank/DDBJ databases">
        <title>Phylogenomic resolution of chytrid fungi.</title>
        <authorList>
            <person name="Stajich J.E."/>
            <person name="Amses K."/>
            <person name="Simmons R."/>
            <person name="Seto K."/>
            <person name="Myers J."/>
            <person name="Bonds A."/>
            <person name="Quandt C.A."/>
            <person name="Barry K."/>
            <person name="Liu P."/>
            <person name="Grigoriev I."/>
            <person name="Longcore J.E."/>
            <person name="James T.Y."/>
        </authorList>
    </citation>
    <scope>NUCLEOTIDE SEQUENCE</scope>
    <source>
        <strain evidence="2">JEL0379</strain>
    </source>
</reference>
<gene>
    <name evidence="2" type="ORF">HDU87_003278</name>
</gene>
<dbReference type="AlphaFoldDB" id="A0AAD5TL85"/>
<dbReference type="EMBL" id="JADGJQ010000023">
    <property type="protein sequence ID" value="KAJ3179008.1"/>
    <property type="molecule type" value="Genomic_DNA"/>
</dbReference>
<feature type="compositionally biased region" description="Low complexity" evidence="1">
    <location>
        <begin position="59"/>
        <end position="70"/>
    </location>
</feature>
<feature type="region of interest" description="Disordered" evidence="1">
    <location>
        <begin position="46"/>
        <end position="76"/>
    </location>
</feature>
<evidence type="ECO:0000313" key="3">
    <source>
        <dbReference type="Proteomes" id="UP001212152"/>
    </source>
</evidence>
<name>A0AAD5TL85_9FUNG</name>
<comment type="caution">
    <text evidence="2">The sequence shown here is derived from an EMBL/GenBank/DDBJ whole genome shotgun (WGS) entry which is preliminary data.</text>
</comment>
<accession>A0AAD5TL85</accession>
<keyword evidence="3" id="KW-1185">Reference proteome</keyword>
<organism evidence="2 3">
    <name type="scientific">Geranomyces variabilis</name>
    <dbReference type="NCBI Taxonomy" id="109894"/>
    <lineage>
        <taxon>Eukaryota</taxon>
        <taxon>Fungi</taxon>
        <taxon>Fungi incertae sedis</taxon>
        <taxon>Chytridiomycota</taxon>
        <taxon>Chytridiomycota incertae sedis</taxon>
        <taxon>Chytridiomycetes</taxon>
        <taxon>Spizellomycetales</taxon>
        <taxon>Powellomycetaceae</taxon>
        <taxon>Geranomyces</taxon>
    </lineage>
</organism>
<protein>
    <submittedName>
        <fullName evidence="2">Uncharacterized protein</fullName>
    </submittedName>
</protein>
<evidence type="ECO:0000256" key="1">
    <source>
        <dbReference type="SAM" id="MobiDB-lite"/>
    </source>
</evidence>
<proteinExistence type="predicted"/>
<dbReference type="Proteomes" id="UP001212152">
    <property type="component" value="Unassembled WGS sequence"/>
</dbReference>
<sequence length="266" mass="29573">MWAHFVYTLQQELYHSAQFGQVIFLFLVEKLRVQIANARILKARAAPTTGPARTRRSQAEQSESGSASSGQLTLGHPKTESPLIAAMTALVAETEPAKARQQSYTVLEFAASENIANEVLLLLKTAANPKYINSNCAHNALKALLDILESGLRKGQTRFRLTTKTIWIKSRLERLLTLLPKATKWRPKLLKQCAAIVGAEALRATVLELVADVSAKGKERELATQMENENTTREATMFAVIKTTKPFRAFEARADDCIRGWRDRPG</sequence>